<evidence type="ECO:0000256" key="2">
    <source>
        <dbReference type="RuleBase" id="RU000384"/>
    </source>
</evidence>
<dbReference type="InterPro" id="IPR006680">
    <property type="entry name" value="Amidohydro-rel"/>
</dbReference>
<dbReference type="PROSITE" id="PS51987">
    <property type="entry name" value="GS_CATALYTIC"/>
    <property type="match status" value="1"/>
</dbReference>
<dbReference type="SUPFAM" id="SSF55931">
    <property type="entry name" value="Glutamine synthetase/guanido kinase"/>
    <property type="match status" value="1"/>
</dbReference>
<dbReference type="InterPro" id="IPR014746">
    <property type="entry name" value="Gln_synth/guanido_kin_cat_dom"/>
</dbReference>
<dbReference type="Gene3D" id="3.20.20.140">
    <property type="entry name" value="Metal-dependent hydrolases"/>
    <property type="match status" value="2"/>
</dbReference>
<reference evidence="4 5" key="1">
    <citation type="journal article" date="2021" name="Comput. Struct. Biotechnol. J.">
        <title>De novo genome assembly of the potent medicinal plant Rehmannia glutinosa using nanopore technology.</title>
        <authorList>
            <person name="Ma L."/>
            <person name="Dong C."/>
            <person name="Song C."/>
            <person name="Wang X."/>
            <person name="Zheng X."/>
            <person name="Niu Y."/>
            <person name="Chen S."/>
            <person name="Feng W."/>
        </authorList>
    </citation>
    <scope>NUCLEOTIDE SEQUENCE [LARGE SCALE GENOMIC DNA]</scope>
    <source>
        <strain evidence="4">DH-2019</strain>
    </source>
</reference>
<dbReference type="Pfam" id="PF04909">
    <property type="entry name" value="Amidohydro_2"/>
    <property type="match status" value="1"/>
</dbReference>
<dbReference type="Pfam" id="PF00120">
    <property type="entry name" value="Gln-synt_C"/>
    <property type="match status" value="1"/>
</dbReference>
<dbReference type="EMBL" id="JABTTQ020002058">
    <property type="protein sequence ID" value="KAK6126236.1"/>
    <property type="molecule type" value="Genomic_DNA"/>
</dbReference>
<proteinExistence type="inferred from homology"/>
<dbReference type="SMART" id="SM01230">
    <property type="entry name" value="Gln-synt_C"/>
    <property type="match status" value="1"/>
</dbReference>
<dbReference type="PANTHER" id="PTHR43383">
    <property type="entry name" value="NODULIN 6"/>
    <property type="match status" value="1"/>
</dbReference>
<evidence type="ECO:0000256" key="1">
    <source>
        <dbReference type="PROSITE-ProRule" id="PRU01331"/>
    </source>
</evidence>
<comment type="similarity">
    <text evidence="1 2">Belongs to the glutamine synthetase family.</text>
</comment>
<dbReference type="InterPro" id="IPR008146">
    <property type="entry name" value="Gln_synth_cat_dom"/>
</dbReference>
<accession>A0ABR0UW67</accession>
<dbReference type="Gene3D" id="3.30.590.10">
    <property type="entry name" value="Glutamine synthetase/guanido kinase, catalytic domain"/>
    <property type="match status" value="1"/>
</dbReference>
<evidence type="ECO:0000259" key="3">
    <source>
        <dbReference type="PROSITE" id="PS51987"/>
    </source>
</evidence>
<dbReference type="SUPFAM" id="SSF51556">
    <property type="entry name" value="Metallo-dependent hydrolases"/>
    <property type="match status" value="1"/>
</dbReference>
<keyword evidence="5" id="KW-1185">Reference proteome</keyword>
<dbReference type="InterPro" id="IPR032466">
    <property type="entry name" value="Metal_Hydrolase"/>
</dbReference>
<evidence type="ECO:0000313" key="5">
    <source>
        <dbReference type="Proteomes" id="UP001318860"/>
    </source>
</evidence>
<organism evidence="4 5">
    <name type="scientific">Rehmannia glutinosa</name>
    <name type="common">Chinese foxglove</name>
    <dbReference type="NCBI Taxonomy" id="99300"/>
    <lineage>
        <taxon>Eukaryota</taxon>
        <taxon>Viridiplantae</taxon>
        <taxon>Streptophyta</taxon>
        <taxon>Embryophyta</taxon>
        <taxon>Tracheophyta</taxon>
        <taxon>Spermatophyta</taxon>
        <taxon>Magnoliopsida</taxon>
        <taxon>eudicotyledons</taxon>
        <taxon>Gunneridae</taxon>
        <taxon>Pentapetalae</taxon>
        <taxon>asterids</taxon>
        <taxon>lamiids</taxon>
        <taxon>Lamiales</taxon>
        <taxon>Orobanchaceae</taxon>
        <taxon>Rehmannieae</taxon>
        <taxon>Rehmannia</taxon>
    </lineage>
</organism>
<protein>
    <recommendedName>
        <fullName evidence="3">GS catalytic domain-containing protein</fullName>
    </recommendedName>
</protein>
<comment type="caution">
    <text evidence="4">The sequence shown here is derived from an EMBL/GenBank/DDBJ whole genome shotgun (WGS) entry which is preliminary data.</text>
</comment>
<dbReference type="Gene3D" id="3.10.20.70">
    <property type="entry name" value="Glutamine synthetase, N-terminal domain"/>
    <property type="match status" value="1"/>
</dbReference>
<name>A0ABR0UW67_REHGL</name>
<dbReference type="SUPFAM" id="SSF54368">
    <property type="entry name" value="Glutamine synthetase, N-terminal domain"/>
    <property type="match status" value="1"/>
</dbReference>
<dbReference type="InterPro" id="IPR036651">
    <property type="entry name" value="Gln_synt_N_sf"/>
</dbReference>
<gene>
    <name evidence="4" type="ORF">DH2020_040034</name>
</gene>
<feature type="domain" description="GS catalytic" evidence="3">
    <location>
        <begin position="332"/>
        <end position="555"/>
    </location>
</feature>
<dbReference type="PANTHER" id="PTHR43383:SF2">
    <property type="entry name" value="AMIDOHYDROLASE 2 FAMILY PROTEIN"/>
    <property type="match status" value="1"/>
</dbReference>
<evidence type="ECO:0000313" key="4">
    <source>
        <dbReference type="EMBL" id="KAK6126236.1"/>
    </source>
</evidence>
<sequence>MDNFAALKTAVETAELIDAHAHNIVAVDSSFPFLNCFSEATGEALSYAPHTISFKRSLREIAELYGSDLSMDAVQEYRSSSGVDSITKKCLKAARITAIFIDDGLELDKKYEIEWHKGFVPFVGRILRIERVAEKILDEFRRQRSGFKGIQPLHLRNLLEDSRFSKCRIVLLHASYPFSKEASYLASVYPQVYLDFGLAVPKLSFHGMLSSVKELLELAPIKKVMFSTDGCAFPESFYLGAKKAREIVFAVLRDACTDGDLSIPEAVQAAKDIFSENARQFYKIKAVSESFDSNDIASLPVKLDINASVQDVALVRIIWVDTSGQHRCRVVPKKRFHDLITKNGVGLTCASMGMSSHMDCPADETNLSGVGEIRLIPDLSTKSIIPWANDQEMVLADMHLKPGIPWEYCPRETLRRVSKVLKDEFNLLHPEAGHGQFEIALGYTTYDKAADNLVYAREVIRSVARKHGLLATFVPKYMLDDIGSGSHVHLSLSENGENVFMGRSGATRYGISKIGEEFMAGVLNHLPSILAFTAPVPNRLKLYRLCLPFLVQCGP</sequence>
<dbReference type="Proteomes" id="UP001318860">
    <property type="component" value="Unassembled WGS sequence"/>
</dbReference>